<evidence type="ECO:0000259" key="1">
    <source>
        <dbReference type="Pfam" id="PF13966"/>
    </source>
</evidence>
<reference evidence="2" key="2">
    <citation type="submission" date="2025-08" db="UniProtKB">
        <authorList>
            <consortium name="Ensembl"/>
        </authorList>
    </citation>
    <scope>IDENTIFICATION</scope>
</reference>
<reference evidence="2" key="1">
    <citation type="submission" date="2018-05" db="EMBL/GenBank/DDBJ databases">
        <authorList>
            <person name="Datahose"/>
        </authorList>
    </citation>
    <scope>NUCLEOTIDE SEQUENCE</scope>
</reference>
<accession>A0AAX7T8N6</accession>
<protein>
    <recommendedName>
        <fullName evidence="1">Reverse transcriptase zinc-binding domain-containing protein</fullName>
    </recommendedName>
</protein>
<dbReference type="Ensembl" id="ENSACLT00000092305.1">
    <property type="protein sequence ID" value="ENSACLP00000053248.1"/>
    <property type="gene ID" value="ENSACLG00000033172.1"/>
</dbReference>
<dbReference type="AlphaFoldDB" id="A0AAX7T8N6"/>
<dbReference type="Proteomes" id="UP000265100">
    <property type="component" value="Chromosome 15"/>
</dbReference>
<evidence type="ECO:0000313" key="3">
    <source>
        <dbReference type="Proteomes" id="UP000265100"/>
    </source>
</evidence>
<feature type="domain" description="Reverse transcriptase zinc-binding" evidence="1">
    <location>
        <begin position="97"/>
        <end position="167"/>
    </location>
</feature>
<evidence type="ECO:0000313" key="2">
    <source>
        <dbReference type="Ensembl" id="ENSACLP00000053248.1"/>
    </source>
</evidence>
<organism evidence="2 3">
    <name type="scientific">Astatotilapia calliptera</name>
    <name type="common">Eastern happy</name>
    <name type="synonym">Chromis callipterus</name>
    <dbReference type="NCBI Taxonomy" id="8154"/>
    <lineage>
        <taxon>Eukaryota</taxon>
        <taxon>Metazoa</taxon>
        <taxon>Chordata</taxon>
        <taxon>Craniata</taxon>
        <taxon>Vertebrata</taxon>
        <taxon>Euteleostomi</taxon>
        <taxon>Actinopterygii</taxon>
        <taxon>Neopterygii</taxon>
        <taxon>Teleostei</taxon>
        <taxon>Neoteleostei</taxon>
        <taxon>Acanthomorphata</taxon>
        <taxon>Ovalentaria</taxon>
        <taxon>Cichlomorphae</taxon>
        <taxon>Cichliformes</taxon>
        <taxon>Cichlidae</taxon>
        <taxon>African cichlids</taxon>
        <taxon>Pseudocrenilabrinae</taxon>
        <taxon>Haplochromini</taxon>
        <taxon>Astatotilapia</taxon>
    </lineage>
</organism>
<sequence>MDSYIITLSSSGDVPITPKEFSIVFDAIPSGLSMLHRCSHSAPLQVTPPDVLHSSLGNVCFSSHKSINTKIRSLFQDAMVSVPSAIFYWANFVTDIEWKKVWTLPQRFFLTNKIKEISFKLIHKFYPTKQYLSKFMAEINVHCTFCQEQPETVSHLFWSCKFTCKFWKDF</sequence>
<dbReference type="GeneTree" id="ENSGT00940000177635"/>
<dbReference type="InterPro" id="IPR026960">
    <property type="entry name" value="RVT-Znf"/>
</dbReference>
<proteinExistence type="predicted"/>
<name>A0AAX7T8N6_ASTCA</name>
<reference evidence="2" key="3">
    <citation type="submission" date="2025-09" db="UniProtKB">
        <authorList>
            <consortium name="Ensembl"/>
        </authorList>
    </citation>
    <scope>IDENTIFICATION</scope>
</reference>
<keyword evidence="3" id="KW-1185">Reference proteome</keyword>
<dbReference type="Pfam" id="PF13966">
    <property type="entry name" value="zf-RVT"/>
    <property type="match status" value="1"/>
</dbReference>